<protein>
    <submittedName>
        <fullName evidence="1">Uncharacterized protein</fullName>
    </submittedName>
</protein>
<proteinExistence type="predicted"/>
<accession>S2KLQ5</accession>
<evidence type="ECO:0000313" key="2">
    <source>
        <dbReference type="Proteomes" id="UP000014463"/>
    </source>
</evidence>
<evidence type="ECO:0000313" key="1">
    <source>
        <dbReference type="EMBL" id="EPC03082.1"/>
    </source>
</evidence>
<keyword evidence="2" id="KW-1185">Reference proteome</keyword>
<dbReference type="EMBL" id="ASTJ01000022">
    <property type="protein sequence ID" value="EPC03082.1"/>
    <property type="molecule type" value="Genomic_DNA"/>
</dbReference>
<dbReference type="Proteomes" id="UP000014463">
    <property type="component" value="Unassembled WGS sequence"/>
</dbReference>
<sequence length="42" mass="4932">MIYQWLHFTGPGRGDEENIAFYRSLGYVQDEVVSLGRRLIED</sequence>
<comment type="caution">
    <text evidence="1">The sequence shown here is derived from an EMBL/GenBank/DDBJ whole genome shotgun (WGS) entry which is preliminary data.</text>
</comment>
<reference evidence="1 2" key="1">
    <citation type="journal article" date="2013" name="Genome Announc.">
        <title>Draft genome sequence of the moderately halophilic gammaproteobacterium Halomonas anticariensis FP35.</title>
        <authorList>
            <person name="Tahrioui A."/>
            <person name="Quesada E."/>
            <person name="Llamas I."/>
        </authorList>
    </citation>
    <scope>NUCLEOTIDE SEQUENCE [LARGE SCALE GENOMIC DNA]</scope>
    <source>
        <strain evidence="2">DSM 16096 / CECT 5854 / LMG 22089 / FP35</strain>
    </source>
</reference>
<dbReference type="STRING" id="1121939.L861_22495"/>
<gene>
    <name evidence="1" type="ORF">L861_22495</name>
</gene>
<organism evidence="1 2">
    <name type="scientific">Litchfieldella anticariensis (strain DSM 16096 / CECT 5854 / CIP 108499 / LMG 22089 / FP35)</name>
    <name type="common">Halomonas anticariensis</name>
    <dbReference type="NCBI Taxonomy" id="1121939"/>
    <lineage>
        <taxon>Bacteria</taxon>
        <taxon>Pseudomonadati</taxon>
        <taxon>Pseudomonadota</taxon>
        <taxon>Gammaproteobacteria</taxon>
        <taxon>Oceanospirillales</taxon>
        <taxon>Halomonadaceae</taxon>
        <taxon>Litchfieldella</taxon>
    </lineage>
</organism>
<dbReference type="PATRIC" id="fig|1121939.11.peg.1507"/>
<name>S2KLQ5_LITA3</name>
<dbReference type="AlphaFoldDB" id="S2KLQ5"/>